<dbReference type="STRING" id="1220554.GCA_001552135_03336"/>
<dbReference type="InterPro" id="IPR024412">
    <property type="entry name" value="Lsr2_dim_dom"/>
</dbReference>
<dbReference type="InterPro" id="IPR055370">
    <property type="entry name" value="Lsr2_DNA-bd"/>
</dbReference>
<feature type="domain" description="Lsr2 DNA-binding" evidence="4">
    <location>
        <begin position="72"/>
        <end position="107"/>
    </location>
</feature>
<evidence type="ECO:0000313" key="6">
    <source>
        <dbReference type="Proteomes" id="UP000323380"/>
    </source>
</evidence>
<dbReference type="RefSeq" id="WP_067892072.1">
    <property type="nucleotide sequence ID" value="NZ_VSFG01000002.1"/>
</dbReference>
<feature type="domain" description="Lsr2 dimerization" evidence="3">
    <location>
        <begin position="1"/>
        <end position="57"/>
    </location>
</feature>
<dbReference type="Gene3D" id="3.30.60.230">
    <property type="entry name" value="Lsr2, dimerization domain"/>
    <property type="match status" value="1"/>
</dbReference>
<comment type="caution">
    <text evidence="5">The sequence shown here is derived from an EMBL/GenBank/DDBJ whole genome shotgun (WGS) entry which is preliminary data.</text>
</comment>
<keyword evidence="1" id="KW-0238">DNA-binding</keyword>
<proteinExistence type="predicted"/>
<gene>
    <name evidence="5" type="ORF">FXF69_13575</name>
</gene>
<evidence type="ECO:0000259" key="3">
    <source>
        <dbReference type="Pfam" id="PF11774"/>
    </source>
</evidence>
<sequence>MAQKVQVIMTDDLDGGAAEETVSFGLDGRVYEIDLSEKNANKLRRTLHAYMESGRRLKATRGGRPAARGAGNRERSAEIREWARQAGIKVNDRGRIPATVVEQYEAAH</sequence>
<evidence type="ECO:0000259" key="4">
    <source>
        <dbReference type="Pfam" id="PF23359"/>
    </source>
</evidence>
<keyword evidence="6" id="KW-1185">Reference proteome</keyword>
<feature type="region of interest" description="Disordered" evidence="2">
    <location>
        <begin position="54"/>
        <end position="76"/>
    </location>
</feature>
<dbReference type="EMBL" id="VSFG01000002">
    <property type="protein sequence ID" value="TYB46297.1"/>
    <property type="molecule type" value="Genomic_DNA"/>
</dbReference>
<evidence type="ECO:0000256" key="2">
    <source>
        <dbReference type="SAM" id="MobiDB-lite"/>
    </source>
</evidence>
<dbReference type="Pfam" id="PF23359">
    <property type="entry name" value="Lsr2_DNA-bd"/>
    <property type="match status" value="1"/>
</dbReference>
<dbReference type="InterPro" id="IPR036625">
    <property type="entry name" value="E3-bd_dom_sf"/>
</dbReference>
<accession>A0A5D0NPA1</accession>
<dbReference type="AlphaFoldDB" id="A0A5D0NPA1"/>
<dbReference type="GO" id="GO:0016746">
    <property type="term" value="F:acyltransferase activity"/>
    <property type="evidence" value="ECO:0007669"/>
    <property type="project" value="InterPro"/>
</dbReference>
<evidence type="ECO:0000256" key="1">
    <source>
        <dbReference type="ARBA" id="ARBA00023125"/>
    </source>
</evidence>
<reference evidence="5 6" key="1">
    <citation type="submission" date="2019-08" db="EMBL/GenBank/DDBJ databases">
        <title>Actinomadura sp. nov. CYP1-5 isolated from mountain soil.</title>
        <authorList>
            <person name="Songsumanus A."/>
            <person name="Kuncharoen N."/>
            <person name="Kudo T."/>
            <person name="Yuki M."/>
            <person name="Igarashi Y."/>
            <person name="Tanasupawat S."/>
        </authorList>
    </citation>
    <scope>NUCLEOTIDE SEQUENCE [LARGE SCALE GENOMIC DNA]</scope>
    <source>
        <strain evidence="5 6">JCM 14158</strain>
    </source>
</reference>
<evidence type="ECO:0000313" key="5">
    <source>
        <dbReference type="EMBL" id="TYB46297.1"/>
    </source>
</evidence>
<protein>
    <submittedName>
        <fullName evidence="5">Lsr2 family protein</fullName>
    </submittedName>
</protein>
<organism evidence="5 6">
    <name type="scientific">Actinomadura chibensis</name>
    <dbReference type="NCBI Taxonomy" id="392828"/>
    <lineage>
        <taxon>Bacteria</taxon>
        <taxon>Bacillati</taxon>
        <taxon>Actinomycetota</taxon>
        <taxon>Actinomycetes</taxon>
        <taxon>Streptosporangiales</taxon>
        <taxon>Thermomonosporaceae</taxon>
        <taxon>Actinomadura</taxon>
    </lineage>
</organism>
<dbReference type="Gene3D" id="4.10.320.10">
    <property type="entry name" value="E3-binding domain"/>
    <property type="match status" value="1"/>
</dbReference>
<dbReference type="Proteomes" id="UP000323380">
    <property type="component" value="Unassembled WGS sequence"/>
</dbReference>
<dbReference type="Pfam" id="PF11774">
    <property type="entry name" value="Lsr2"/>
    <property type="match status" value="1"/>
</dbReference>
<dbReference type="InterPro" id="IPR042261">
    <property type="entry name" value="Lsr2-like_dimerization"/>
</dbReference>
<name>A0A5D0NPA1_9ACTN</name>
<dbReference type="GO" id="GO:0003677">
    <property type="term" value="F:DNA binding"/>
    <property type="evidence" value="ECO:0007669"/>
    <property type="project" value="UniProtKB-KW"/>
</dbReference>